<dbReference type="EMBL" id="VIVR01000001">
    <property type="protein sequence ID" value="TWE21642.1"/>
    <property type="molecule type" value="Genomic_DNA"/>
</dbReference>
<comment type="caution">
    <text evidence="1">The sequence shown here is derived from an EMBL/GenBank/DDBJ whole genome shotgun (WGS) entry which is preliminary data.</text>
</comment>
<gene>
    <name evidence="1" type="ORF">FB465_6839</name>
</gene>
<keyword evidence="2" id="KW-1185">Reference proteome</keyword>
<dbReference type="Proteomes" id="UP000318416">
    <property type="component" value="Unassembled WGS sequence"/>
</dbReference>
<dbReference type="RefSeq" id="WP_170290757.1">
    <property type="nucleotide sequence ID" value="NZ_BAAABR010000039.1"/>
</dbReference>
<evidence type="ECO:0000313" key="1">
    <source>
        <dbReference type="EMBL" id="TWE21642.1"/>
    </source>
</evidence>
<sequence length="45" mass="5020">MPFGIAWYQVTGGIGQAWYWSARWACRGFARALSWVLAAASSVLR</sequence>
<dbReference type="AlphaFoldDB" id="A0A561F1E3"/>
<evidence type="ECO:0000313" key="2">
    <source>
        <dbReference type="Proteomes" id="UP000318416"/>
    </source>
</evidence>
<name>A0A561F1E3_9ACTN</name>
<proteinExistence type="predicted"/>
<accession>A0A561F1E3</accession>
<reference evidence="1 2" key="1">
    <citation type="submission" date="2019-06" db="EMBL/GenBank/DDBJ databases">
        <title>Sequencing the genomes of 1000 actinobacteria strains.</title>
        <authorList>
            <person name="Klenk H.-P."/>
        </authorList>
    </citation>
    <scope>NUCLEOTIDE SEQUENCE [LARGE SCALE GENOMIC DNA]</scope>
    <source>
        <strain evidence="1 2">DSM 41649</strain>
    </source>
</reference>
<organism evidence="1 2">
    <name type="scientific">Kitasatospora atroaurantiaca</name>
    <dbReference type="NCBI Taxonomy" id="285545"/>
    <lineage>
        <taxon>Bacteria</taxon>
        <taxon>Bacillati</taxon>
        <taxon>Actinomycetota</taxon>
        <taxon>Actinomycetes</taxon>
        <taxon>Kitasatosporales</taxon>
        <taxon>Streptomycetaceae</taxon>
        <taxon>Kitasatospora</taxon>
    </lineage>
</organism>
<protein>
    <submittedName>
        <fullName evidence="1">Uncharacterized protein</fullName>
    </submittedName>
</protein>